<accession>A0AAU7DQQ5</accession>
<evidence type="ECO:0000256" key="2">
    <source>
        <dbReference type="ARBA" id="ARBA00012438"/>
    </source>
</evidence>
<sequence>MNIQSVPLEELAGSLGHTRPFADVPADALQSIGIVERVHAKAGTKLADPGHGSLYYWLVLDGECRAERIEADGSYTTVGTAQAGEAFGETPFLTGKTHATFLVTAVRDTDLLRFSADQFWALMACCPDARKVILADMSTRLSAYQAEALHREKLVSLGTLAAGLMHELHNPGSAAKRAASQLRENLMKLQDLSLRSASKPKTPDQMQCMHNLLKHAMKSCHAPALSSIEQADAEEKLAEWLQDAGVENAFTIAPSLVEIGFEQEELKCAREYFDASSFSDALNWLEALVSSVSLVCAIEESISRVSDLAMAVKKFAYDDRSPVKELDVHDSLQSTITILGHKLRIKQIAVEKKFTAAPSVIQTRGSALSQVWTNLIDNAADASPAQGQIEIATWTEQGASGNGAGPASDPGWLAVSITDHGPGIPADVLPRIFEAFFTTKPQGSGTGLGLEIVHRIVTQKFGGKIDVESHPGNTRFVVRLPLGGVSNGIGVKTK</sequence>
<dbReference type="InterPro" id="IPR018490">
    <property type="entry name" value="cNMP-bd_dom_sf"/>
</dbReference>
<dbReference type="RefSeq" id="WP_348264849.1">
    <property type="nucleotide sequence ID" value="NZ_CP121196.1"/>
</dbReference>
<keyword evidence="5" id="KW-0067">ATP-binding</keyword>
<dbReference type="InterPro" id="IPR036890">
    <property type="entry name" value="HATPase_C_sf"/>
</dbReference>
<dbReference type="CDD" id="cd00038">
    <property type="entry name" value="CAP_ED"/>
    <property type="match status" value="1"/>
</dbReference>
<reference evidence="5" key="1">
    <citation type="submission" date="2023-03" db="EMBL/GenBank/DDBJ databases">
        <title>Edaphobacter sp.</title>
        <authorList>
            <person name="Huber K.J."/>
            <person name="Papendorf J."/>
            <person name="Pilke C."/>
            <person name="Bunk B."/>
            <person name="Sproeer C."/>
            <person name="Pester M."/>
        </authorList>
    </citation>
    <scope>NUCLEOTIDE SEQUENCE</scope>
    <source>
        <strain evidence="5">DSM 110680</strain>
    </source>
</reference>
<dbReference type="InterPro" id="IPR014710">
    <property type="entry name" value="RmlC-like_jellyroll"/>
</dbReference>
<dbReference type="Gene3D" id="2.60.120.10">
    <property type="entry name" value="Jelly Rolls"/>
    <property type="match status" value="1"/>
</dbReference>
<dbReference type="Pfam" id="PF00027">
    <property type="entry name" value="cNMP_binding"/>
    <property type="match status" value="1"/>
</dbReference>
<dbReference type="PANTHER" id="PTHR43065:SF48">
    <property type="entry name" value="HISTIDINE KINASE"/>
    <property type="match status" value="1"/>
</dbReference>
<dbReference type="Gene3D" id="1.10.287.130">
    <property type="match status" value="1"/>
</dbReference>
<dbReference type="InterPro" id="IPR005467">
    <property type="entry name" value="His_kinase_dom"/>
</dbReference>
<dbReference type="PRINTS" id="PR00344">
    <property type="entry name" value="BCTRLSENSOR"/>
</dbReference>
<dbReference type="SMART" id="SM00387">
    <property type="entry name" value="HATPase_c"/>
    <property type="match status" value="1"/>
</dbReference>
<protein>
    <recommendedName>
        <fullName evidence="2">histidine kinase</fullName>
        <ecNumber evidence="2">2.7.13.3</ecNumber>
    </recommendedName>
</protein>
<dbReference type="SMART" id="SM00100">
    <property type="entry name" value="cNMP"/>
    <property type="match status" value="1"/>
</dbReference>
<dbReference type="SUPFAM" id="SSF51206">
    <property type="entry name" value="cAMP-binding domain-like"/>
    <property type="match status" value="1"/>
</dbReference>
<dbReference type="SUPFAM" id="SSF55874">
    <property type="entry name" value="ATPase domain of HSP90 chaperone/DNA topoisomerase II/histidine kinase"/>
    <property type="match status" value="1"/>
</dbReference>
<feature type="domain" description="Cyclic nucleotide-binding" evidence="3">
    <location>
        <begin position="26"/>
        <end position="140"/>
    </location>
</feature>
<evidence type="ECO:0000256" key="1">
    <source>
        <dbReference type="ARBA" id="ARBA00000085"/>
    </source>
</evidence>
<proteinExistence type="predicted"/>
<dbReference type="InterPro" id="IPR004358">
    <property type="entry name" value="Sig_transdc_His_kin-like_C"/>
</dbReference>
<dbReference type="EC" id="2.7.13.3" evidence="2"/>
<evidence type="ECO:0000313" key="5">
    <source>
        <dbReference type="EMBL" id="XBH19629.1"/>
    </source>
</evidence>
<dbReference type="PROSITE" id="PS50042">
    <property type="entry name" value="CNMP_BINDING_3"/>
    <property type="match status" value="1"/>
</dbReference>
<organism evidence="5">
    <name type="scientific">Telmatobacter sp. DSM 110680</name>
    <dbReference type="NCBI Taxonomy" id="3036704"/>
    <lineage>
        <taxon>Bacteria</taxon>
        <taxon>Pseudomonadati</taxon>
        <taxon>Acidobacteriota</taxon>
        <taxon>Terriglobia</taxon>
        <taxon>Terriglobales</taxon>
        <taxon>Acidobacteriaceae</taxon>
        <taxon>Telmatobacter</taxon>
    </lineage>
</organism>
<comment type="catalytic activity">
    <reaction evidence="1">
        <text>ATP + protein L-histidine = ADP + protein N-phospho-L-histidine.</text>
        <dbReference type="EC" id="2.7.13.3"/>
    </reaction>
</comment>
<dbReference type="Pfam" id="PF02518">
    <property type="entry name" value="HATPase_c"/>
    <property type="match status" value="1"/>
</dbReference>
<dbReference type="Gene3D" id="3.30.565.10">
    <property type="entry name" value="Histidine kinase-like ATPase, C-terminal domain"/>
    <property type="match status" value="1"/>
</dbReference>
<dbReference type="PROSITE" id="PS50109">
    <property type="entry name" value="HIS_KIN"/>
    <property type="match status" value="1"/>
</dbReference>
<dbReference type="EMBL" id="CP121196">
    <property type="protein sequence ID" value="XBH19629.1"/>
    <property type="molecule type" value="Genomic_DNA"/>
</dbReference>
<gene>
    <name evidence="5" type="ORF">P8935_09995</name>
</gene>
<evidence type="ECO:0000259" key="3">
    <source>
        <dbReference type="PROSITE" id="PS50042"/>
    </source>
</evidence>
<evidence type="ECO:0000259" key="4">
    <source>
        <dbReference type="PROSITE" id="PS50109"/>
    </source>
</evidence>
<dbReference type="PANTHER" id="PTHR43065">
    <property type="entry name" value="SENSOR HISTIDINE KINASE"/>
    <property type="match status" value="1"/>
</dbReference>
<dbReference type="GO" id="GO:0004673">
    <property type="term" value="F:protein histidine kinase activity"/>
    <property type="evidence" value="ECO:0007669"/>
    <property type="project" value="UniProtKB-EC"/>
</dbReference>
<dbReference type="AlphaFoldDB" id="A0AAU7DQQ5"/>
<name>A0AAU7DQQ5_9BACT</name>
<feature type="domain" description="Histidine kinase" evidence="4">
    <location>
        <begin position="298"/>
        <end position="484"/>
    </location>
</feature>
<keyword evidence="5" id="KW-0547">Nucleotide-binding</keyword>
<dbReference type="InterPro" id="IPR000595">
    <property type="entry name" value="cNMP-bd_dom"/>
</dbReference>
<dbReference type="GO" id="GO:0005524">
    <property type="term" value="F:ATP binding"/>
    <property type="evidence" value="ECO:0007669"/>
    <property type="project" value="UniProtKB-KW"/>
</dbReference>
<dbReference type="InterPro" id="IPR003594">
    <property type="entry name" value="HATPase_dom"/>
</dbReference>